<evidence type="ECO:0000256" key="3">
    <source>
        <dbReference type="ARBA" id="ARBA00022723"/>
    </source>
</evidence>
<feature type="binding site" evidence="5">
    <location>
        <position position="2"/>
    </location>
    <ligand>
        <name>Ni(2+)</name>
        <dbReference type="ChEBI" id="CHEBI:49786"/>
    </ligand>
</feature>
<reference evidence="6" key="2">
    <citation type="submission" date="2021-04" db="EMBL/GenBank/DDBJ databases">
        <authorList>
            <person name="Dong X."/>
        </authorList>
    </citation>
    <scope>NUCLEOTIDE SEQUENCE</scope>
    <source>
        <strain evidence="6">LLY</strain>
    </source>
</reference>
<feature type="binding site" evidence="5">
    <location>
        <position position="75"/>
    </location>
    <ligand>
        <name>Zn(2+)</name>
        <dbReference type="ChEBI" id="CHEBI:29105"/>
    </ligand>
</feature>
<feature type="binding site" evidence="5">
    <location>
        <position position="73"/>
    </location>
    <ligand>
        <name>Zn(2+)</name>
        <dbReference type="ChEBI" id="CHEBI:29105"/>
    </ligand>
</feature>
<sequence length="143" mass="16241">MHEYSLACEVVKNVMSIAEANQAKEIRTITLGVGKLTHINPEQLLFCLKTLMTDTIAKDADIVLQAIFPNMECECGYYEKGEVIYSATKREAKEKRNILDFLKEPDEFHGIRAFFETPCPKCEKMLHASGGRELIIQSIDIEQ</sequence>
<dbReference type="EMBL" id="JAGSOI010000002">
    <property type="protein sequence ID" value="MCM1985572.1"/>
    <property type="molecule type" value="Genomic_DNA"/>
</dbReference>
<comment type="caution">
    <text evidence="6">The sequence shown here is derived from an EMBL/GenBank/DDBJ whole genome shotgun (WGS) entry which is preliminary data.</text>
</comment>
<feature type="binding site" evidence="5">
    <location>
        <position position="122"/>
    </location>
    <ligand>
        <name>Zn(2+)</name>
        <dbReference type="ChEBI" id="CHEBI:29105"/>
    </ligand>
</feature>
<evidence type="ECO:0000313" key="6">
    <source>
        <dbReference type="EMBL" id="MCM1985572.1"/>
    </source>
</evidence>
<feature type="binding site" evidence="5">
    <location>
        <position position="119"/>
    </location>
    <ligand>
        <name>Zn(2+)</name>
        <dbReference type="ChEBI" id="CHEBI:29105"/>
    </ligand>
</feature>
<evidence type="ECO:0000256" key="1">
    <source>
        <dbReference type="ARBA" id="ARBA00010748"/>
    </source>
</evidence>
<keyword evidence="2 5" id="KW-0533">Nickel</keyword>
<dbReference type="PIRSF" id="PIRSF004761">
    <property type="entry name" value="Hydrgn_mat_HypA"/>
    <property type="match status" value="1"/>
</dbReference>
<dbReference type="PROSITE" id="PS01249">
    <property type="entry name" value="HYPA"/>
    <property type="match status" value="1"/>
</dbReference>
<evidence type="ECO:0000313" key="7">
    <source>
        <dbReference type="Proteomes" id="UP001056766"/>
    </source>
</evidence>
<protein>
    <recommendedName>
        <fullName evidence="5">Hydrogenase maturation factor HypA</fullName>
    </recommendedName>
</protein>
<name>A0A9E5DA08_9EURY</name>
<keyword evidence="3 5" id="KW-0479">Metal-binding</keyword>
<dbReference type="Proteomes" id="UP001056766">
    <property type="component" value="Unassembled WGS sequence"/>
</dbReference>
<gene>
    <name evidence="5" type="primary">hypA</name>
    <name evidence="6" type="ORF">KDK67_00830</name>
</gene>
<dbReference type="GO" id="GO:0008270">
    <property type="term" value="F:zinc ion binding"/>
    <property type="evidence" value="ECO:0007669"/>
    <property type="project" value="UniProtKB-UniRule"/>
</dbReference>
<dbReference type="Pfam" id="PF01155">
    <property type="entry name" value="HypA"/>
    <property type="match status" value="1"/>
</dbReference>
<comment type="function">
    <text evidence="5">Involved in the maturation of [NiFe] hydrogenases. Required for nickel insertion into the metal center of the hydrogenase.</text>
</comment>
<dbReference type="GO" id="GO:0016151">
    <property type="term" value="F:nickel cation binding"/>
    <property type="evidence" value="ECO:0007669"/>
    <property type="project" value="UniProtKB-UniRule"/>
</dbReference>
<keyword evidence="4 5" id="KW-0862">Zinc</keyword>
<organism evidence="6 7">
    <name type="scientific">Methanococcoides seepicolus</name>
    <dbReference type="NCBI Taxonomy" id="2828780"/>
    <lineage>
        <taxon>Archaea</taxon>
        <taxon>Methanobacteriati</taxon>
        <taxon>Methanobacteriota</taxon>
        <taxon>Stenosarchaea group</taxon>
        <taxon>Methanomicrobia</taxon>
        <taxon>Methanosarcinales</taxon>
        <taxon>Methanosarcinaceae</taxon>
        <taxon>Methanococcoides</taxon>
    </lineage>
</organism>
<comment type="similarity">
    <text evidence="1 5">Belongs to the HypA/HybF family.</text>
</comment>
<evidence type="ECO:0000256" key="4">
    <source>
        <dbReference type="ARBA" id="ARBA00022833"/>
    </source>
</evidence>
<proteinExistence type="inferred from homology"/>
<accession>A0A9E5DA08</accession>
<evidence type="ECO:0000256" key="2">
    <source>
        <dbReference type="ARBA" id="ARBA00022596"/>
    </source>
</evidence>
<dbReference type="InterPro" id="IPR020538">
    <property type="entry name" value="Hydgase_Ni_incorp_HypA/HybF_CS"/>
</dbReference>
<dbReference type="RefSeq" id="WP_250866950.1">
    <property type="nucleotide sequence ID" value="NZ_JAGSOI010000002.1"/>
</dbReference>
<reference evidence="6" key="1">
    <citation type="journal article" date="2021" name="mSystems">
        <title>Bacteria and Archaea Synergistically Convert Glycine Betaine to Biogenic Methane in the Formosa Cold Seep of the South China Sea.</title>
        <authorList>
            <person name="Li L."/>
            <person name="Zhang W."/>
            <person name="Zhang S."/>
            <person name="Song L."/>
            <person name="Sun Q."/>
            <person name="Zhang H."/>
            <person name="Xiang H."/>
            <person name="Dong X."/>
        </authorList>
    </citation>
    <scope>NUCLEOTIDE SEQUENCE</scope>
    <source>
        <strain evidence="6">LLY</strain>
    </source>
</reference>
<keyword evidence="7" id="KW-1185">Reference proteome</keyword>
<dbReference type="AlphaFoldDB" id="A0A9E5DA08"/>
<dbReference type="InterPro" id="IPR000688">
    <property type="entry name" value="HypA/HybF"/>
</dbReference>
<dbReference type="GO" id="GO:0051604">
    <property type="term" value="P:protein maturation"/>
    <property type="evidence" value="ECO:0007669"/>
    <property type="project" value="InterPro"/>
</dbReference>
<dbReference type="PANTHER" id="PTHR34535:SF3">
    <property type="entry name" value="HYDROGENASE MATURATION FACTOR HYPA"/>
    <property type="match status" value="1"/>
</dbReference>
<evidence type="ECO:0000256" key="5">
    <source>
        <dbReference type="HAMAP-Rule" id="MF_00213"/>
    </source>
</evidence>
<dbReference type="PANTHER" id="PTHR34535">
    <property type="entry name" value="HYDROGENASE MATURATION FACTOR HYPA"/>
    <property type="match status" value="1"/>
</dbReference>
<dbReference type="Gene3D" id="3.30.2320.80">
    <property type="match status" value="1"/>
</dbReference>
<dbReference type="HAMAP" id="MF_00213">
    <property type="entry name" value="HypA_HybF"/>
    <property type="match status" value="1"/>
</dbReference>